<comment type="catalytic activity">
    <reaction evidence="20">
        <text>(15S)-hydroxy-(5Z,8Z,11Z,13E)-eicosatetraenoate + NAD(+) = 15-oxo-(5Z,8Z,11Z,13E)-eicosatetraenoate + NADH + H(+)</text>
        <dbReference type="Rhea" id="RHEA:23260"/>
        <dbReference type="ChEBI" id="CHEBI:15378"/>
        <dbReference type="ChEBI" id="CHEBI:57409"/>
        <dbReference type="ChEBI" id="CHEBI:57410"/>
        <dbReference type="ChEBI" id="CHEBI:57540"/>
        <dbReference type="ChEBI" id="CHEBI:57945"/>
        <dbReference type="EC" id="1.1.1.232"/>
    </reaction>
    <physiologicalReaction direction="left-to-right" evidence="20">
        <dbReference type="Rhea" id="RHEA:23261"/>
    </physiologicalReaction>
</comment>
<comment type="catalytic activity">
    <reaction evidence="10">
        <text>resolvin D1 + NAD(+) = 8-oxoresolvin D1 + NADH + H(+)</text>
        <dbReference type="Rhea" id="RHEA:50124"/>
        <dbReference type="ChEBI" id="CHEBI:15378"/>
        <dbReference type="ChEBI" id="CHEBI:57540"/>
        <dbReference type="ChEBI" id="CHEBI:57945"/>
        <dbReference type="ChEBI" id="CHEBI:132079"/>
        <dbReference type="ChEBI" id="CHEBI:132080"/>
    </reaction>
    <physiologicalReaction direction="left-to-right" evidence="10">
        <dbReference type="Rhea" id="RHEA:50125"/>
    </physiologicalReaction>
</comment>
<sequence>MVDNPAAWRKASDVNWQALVDFTLKGVKHMRKDEGGAGGTIINVSSVAGLCRFSFMPIYCGSKAAVLHFSQSISSGSFYAKTGVRVLTICFGSTLTPLLDGLENRIWDESTVNELQTAVRIPQKVESASAAVLKIFKEGPNGSIWLSNDDKPAQDITPEKMKDQFVSEGKTFLVTGGASGLGARYVETFVKQGAKGVAILDVQVENGKKLAERLSKTYTSNVIFVECDVANEKEADEAFKIVLQQFKRLDVIINNAGIMVDNAASWRKASDVNWQGLVDFTMKGVKHMRKDEGGAGGTIINVSSIAGICRFPFLPIYCGSKAAVLHFSQSISGGSFYANTGVRVLTVCFGPTLTPLLDGLEKRVWDKSTANELKTVASYHQKAESAAEAVLKIFKEGPSGSIWLSSDDKPAQDITPVVSEAFADQYASEEKTFLVTGGASGLGAHYVESFVKQGAKGVAILDVQVDNGKKLAERLSKSYTSKVIFVKCDVANEKEAGEAFKIVLKEFKQLDVVINNAGIMMDNAATWRKASNVNWQGLVDFTMKGVKHMRKDEGGAGGTIINVSSIAGICRFPFMPIYCATKAAVIHFSQSISGGSFYAKTGVRVLTVCFGPTLTPLLDGLEKRVWDETMANDLETVARYHQK</sequence>
<comment type="catalytic activity">
    <reaction evidence="9">
        <text>prostaglandin E1 + NAD(+) = 15-oxoprostaglandin E1 + NADH + H(+)</text>
        <dbReference type="Rhea" id="RHEA:16477"/>
        <dbReference type="ChEBI" id="CHEBI:15378"/>
        <dbReference type="ChEBI" id="CHEBI:57397"/>
        <dbReference type="ChEBI" id="CHEBI:57401"/>
        <dbReference type="ChEBI" id="CHEBI:57540"/>
        <dbReference type="ChEBI" id="CHEBI:57945"/>
    </reaction>
    <physiologicalReaction direction="left-to-right" evidence="9">
        <dbReference type="Rhea" id="RHEA:16478"/>
    </physiologicalReaction>
</comment>
<reference evidence="22" key="1">
    <citation type="submission" date="2022-03" db="EMBL/GenBank/DDBJ databases">
        <authorList>
            <person name="Martin H S."/>
        </authorList>
    </citation>
    <scope>NUCLEOTIDE SEQUENCE</scope>
</reference>
<comment type="catalytic activity">
    <reaction evidence="12">
        <text>15-oxo-(5S,6R)-dihydroxy-(7E,9E,11Z)-eicosatrienoate + NADH + H(+) = (5S,6R,15S)-trihydroxy-(7E,9E,11Z)-eicosatrienoate + NAD(+)</text>
        <dbReference type="Rhea" id="RHEA:41596"/>
        <dbReference type="ChEBI" id="CHEBI:15378"/>
        <dbReference type="ChEBI" id="CHEBI:57540"/>
        <dbReference type="ChEBI" id="CHEBI:57945"/>
        <dbReference type="ChEBI" id="CHEBI:78325"/>
        <dbReference type="ChEBI" id="CHEBI:78329"/>
    </reaction>
    <physiologicalReaction direction="left-to-right" evidence="12">
        <dbReference type="Rhea" id="RHEA:41597"/>
    </physiologicalReaction>
</comment>
<evidence type="ECO:0000256" key="8">
    <source>
        <dbReference type="ARBA" id="ARBA00045705"/>
    </source>
</evidence>
<dbReference type="EC" id="1.1.1.141" evidence="3"/>
<evidence type="ECO:0000256" key="7">
    <source>
        <dbReference type="ARBA" id="ARBA00042026"/>
    </source>
</evidence>
<evidence type="ECO:0000256" key="5">
    <source>
        <dbReference type="ARBA" id="ARBA00040276"/>
    </source>
</evidence>
<evidence type="ECO:0000256" key="6">
    <source>
        <dbReference type="ARBA" id="ARBA00041812"/>
    </source>
</evidence>
<dbReference type="PROSITE" id="PS00061">
    <property type="entry name" value="ADH_SHORT"/>
    <property type="match status" value="3"/>
</dbReference>
<comment type="catalytic activity">
    <reaction evidence="11">
        <text>14-hydroxy-(4Z,7Z,10Z,12E,16Z,19Z)-docosahexaenoate + NAD(+) = 14-oxo-(4Z,7Z,10Z,12E,16Z,19Z)-docosahexaenoate + NADH + H(+)</text>
        <dbReference type="Rhea" id="RHEA:48952"/>
        <dbReference type="ChEBI" id="CHEBI:15378"/>
        <dbReference type="ChEBI" id="CHEBI:57540"/>
        <dbReference type="ChEBI" id="CHEBI:57945"/>
        <dbReference type="ChEBI" id="CHEBI:90866"/>
        <dbReference type="ChEBI" id="CHEBI:90867"/>
    </reaction>
    <physiologicalReaction direction="left-to-right" evidence="11">
        <dbReference type="Rhea" id="RHEA:48953"/>
    </physiologicalReaction>
</comment>
<evidence type="ECO:0000256" key="1">
    <source>
        <dbReference type="ARBA" id="ARBA00006484"/>
    </source>
</evidence>
<comment type="catalytic activity">
    <reaction evidence="14">
        <text>resolvin D1 + NAD(+) = 17-oxoresolvin D1 + NADH + H(+)</text>
        <dbReference type="Rhea" id="RHEA:50128"/>
        <dbReference type="ChEBI" id="CHEBI:15378"/>
        <dbReference type="ChEBI" id="CHEBI:57540"/>
        <dbReference type="ChEBI" id="CHEBI:57945"/>
        <dbReference type="ChEBI" id="CHEBI:132079"/>
        <dbReference type="ChEBI" id="CHEBI:132081"/>
    </reaction>
    <physiologicalReaction direction="left-to-right" evidence="14">
        <dbReference type="Rhea" id="RHEA:50129"/>
    </physiologicalReaction>
</comment>
<dbReference type="PANTHER" id="PTHR44229">
    <property type="entry name" value="15-HYDROXYPROSTAGLANDIN DEHYDROGENASE [NAD(+)]"/>
    <property type="match status" value="1"/>
</dbReference>
<evidence type="ECO:0000256" key="17">
    <source>
        <dbReference type="ARBA" id="ARBA00048611"/>
    </source>
</evidence>
<dbReference type="EC" id="1.1.1.232" evidence="4"/>
<comment type="catalytic activity">
    <reaction evidence="17">
        <text>prostaglandin A1 + NAD(+) = 15-oxo-prostaglandin A1 + NADH + H(+)</text>
        <dbReference type="Rhea" id="RHEA:41263"/>
        <dbReference type="ChEBI" id="CHEBI:15378"/>
        <dbReference type="ChEBI" id="CHEBI:57398"/>
        <dbReference type="ChEBI" id="CHEBI:57540"/>
        <dbReference type="ChEBI" id="CHEBI:57945"/>
        <dbReference type="ChEBI" id="CHEBI:85072"/>
    </reaction>
    <physiologicalReaction direction="left-to-right" evidence="17">
        <dbReference type="Rhea" id="RHEA:41264"/>
    </physiologicalReaction>
</comment>
<evidence type="ECO:0000256" key="16">
    <source>
        <dbReference type="ARBA" id="ARBA00048535"/>
    </source>
</evidence>
<dbReference type="PANTHER" id="PTHR44229:SF4">
    <property type="entry name" value="15-HYDROXYPROSTAGLANDIN DEHYDROGENASE [NAD(+)]"/>
    <property type="match status" value="1"/>
</dbReference>
<accession>A0ABN8HXU9</accession>
<comment type="catalytic activity">
    <reaction evidence="16">
        <text>lipoxin A4 + NAD(+) = 15-oxo-(5S,6R)-dihydroxy-(7E,9E,11Z,13E)-eicosatetraenoate + NADH + H(+)</text>
        <dbReference type="Rhea" id="RHEA:41572"/>
        <dbReference type="ChEBI" id="CHEBI:15378"/>
        <dbReference type="ChEBI" id="CHEBI:57540"/>
        <dbReference type="ChEBI" id="CHEBI:57945"/>
        <dbReference type="ChEBI" id="CHEBI:67026"/>
        <dbReference type="ChEBI" id="CHEBI:78311"/>
    </reaction>
    <physiologicalReaction direction="left-to-right" evidence="16">
        <dbReference type="Rhea" id="RHEA:41573"/>
    </physiologicalReaction>
</comment>
<evidence type="ECO:0000256" key="10">
    <source>
        <dbReference type="ARBA" id="ARBA00047672"/>
    </source>
</evidence>
<dbReference type="InterPro" id="IPR036291">
    <property type="entry name" value="NAD(P)-bd_dom_sf"/>
</dbReference>
<keyword evidence="23" id="KW-1185">Reference proteome</keyword>
<comment type="catalytic activity">
    <reaction evidence="13">
        <text>(11R)-hydroxy-(5Z,8Z,12E,14Z)-eicosatetraenoate + NAD(+) = 11-oxo-(5Z,8Z,12E,14Z)-eicosatetraenoate + NADH + H(+)</text>
        <dbReference type="Rhea" id="RHEA:48640"/>
        <dbReference type="ChEBI" id="CHEBI:15378"/>
        <dbReference type="ChEBI" id="CHEBI:57540"/>
        <dbReference type="ChEBI" id="CHEBI:57945"/>
        <dbReference type="ChEBI" id="CHEBI:78836"/>
        <dbReference type="ChEBI" id="CHEBI:90697"/>
    </reaction>
    <physiologicalReaction direction="left-to-right" evidence="13">
        <dbReference type="Rhea" id="RHEA:48641"/>
    </physiologicalReaction>
</comment>
<comment type="catalytic activity">
    <reaction evidence="21">
        <text>resolvin E1 + NAD(+) = 18-oxo-resolvin E1 + NADH + H(+)</text>
        <dbReference type="Rhea" id="RHEA:49244"/>
        <dbReference type="ChEBI" id="CHEBI:15378"/>
        <dbReference type="ChEBI" id="CHEBI:57540"/>
        <dbReference type="ChEBI" id="CHEBI:57945"/>
        <dbReference type="ChEBI" id="CHEBI:91000"/>
        <dbReference type="ChEBI" id="CHEBI:91001"/>
    </reaction>
    <physiologicalReaction direction="left-to-right" evidence="21">
        <dbReference type="Rhea" id="RHEA:49245"/>
    </physiologicalReaction>
</comment>
<evidence type="ECO:0000256" key="20">
    <source>
        <dbReference type="ARBA" id="ARBA00049151"/>
    </source>
</evidence>
<comment type="similarity">
    <text evidence="1">Belongs to the short-chain dehydrogenases/reductases (SDR) family.</text>
</comment>
<dbReference type="EMBL" id="OW152827">
    <property type="protein sequence ID" value="CAH2043372.1"/>
    <property type="molecule type" value="Genomic_DNA"/>
</dbReference>
<gene>
    <name evidence="22" type="ORF">IPOD504_LOCUS4267</name>
</gene>
<evidence type="ECO:0000256" key="18">
    <source>
        <dbReference type="ARBA" id="ARBA00048739"/>
    </source>
</evidence>
<evidence type="ECO:0000256" key="14">
    <source>
        <dbReference type="ARBA" id="ARBA00048170"/>
    </source>
</evidence>
<dbReference type="Proteomes" id="UP000837857">
    <property type="component" value="Chromosome 15"/>
</dbReference>
<comment type="catalytic activity">
    <reaction evidence="15">
        <text>resolvin D2 + NAD(+) = 7-oxoresolvin D2 + NADH + H(+)</text>
        <dbReference type="Rhea" id="RHEA:53584"/>
        <dbReference type="ChEBI" id="CHEBI:15378"/>
        <dbReference type="ChEBI" id="CHEBI:57540"/>
        <dbReference type="ChEBI" id="CHEBI:57945"/>
        <dbReference type="ChEBI" id="CHEBI:133367"/>
        <dbReference type="ChEBI" id="CHEBI:137497"/>
    </reaction>
    <physiologicalReaction direction="left-to-right" evidence="15">
        <dbReference type="Rhea" id="RHEA:53585"/>
    </physiologicalReaction>
</comment>
<organism evidence="22 23">
    <name type="scientific">Iphiclides podalirius</name>
    <name type="common">scarce swallowtail</name>
    <dbReference type="NCBI Taxonomy" id="110791"/>
    <lineage>
        <taxon>Eukaryota</taxon>
        <taxon>Metazoa</taxon>
        <taxon>Ecdysozoa</taxon>
        <taxon>Arthropoda</taxon>
        <taxon>Hexapoda</taxon>
        <taxon>Insecta</taxon>
        <taxon>Pterygota</taxon>
        <taxon>Neoptera</taxon>
        <taxon>Endopterygota</taxon>
        <taxon>Lepidoptera</taxon>
        <taxon>Glossata</taxon>
        <taxon>Ditrysia</taxon>
        <taxon>Papilionoidea</taxon>
        <taxon>Papilionidae</taxon>
        <taxon>Papilioninae</taxon>
        <taxon>Iphiclides</taxon>
    </lineage>
</organism>
<evidence type="ECO:0000256" key="9">
    <source>
        <dbReference type="ARBA" id="ARBA00047325"/>
    </source>
</evidence>
<evidence type="ECO:0000256" key="12">
    <source>
        <dbReference type="ARBA" id="ARBA00048140"/>
    </source>
</evidence>
<comment type="function">
    <text evidence="8">Catalyzes the NAD-dependent dehydrogenation (oxidation) of a broad array of hydroxylated polyunsaturated fatty acids (mainly eicosanoids and docosanoids, including prostaglandins, lipoxins and resolvins), yielding their corresponding keto (oxo) metabolites. Decreases the levels of the pro-proliferative prostaglandins such as prostaglandin E2 (whose activity is increased in cancer because of an increase in the expression of cyclooxygenase 2) and generates oxo-fatty acid products that can profoundly influence cell function by abrogating pro-inflammatory cytokine expression. Converts resolvins E1, D1 and D2 to their oxo products, which represents a mode of resolvin inactivation. Resolvin E1 plays important roles during the resolution phase of acute inflammation, while resolvins D1 and D2 have a unique role in obesity-induced adipose inflammation.</text>
</comment>
<evidence type="ECO:0000256" key="4">
    <source>
        <dbReference type="ARBA" id="ARBA00039060"/>
    </source>
</evidence>
<evidence type="ECO:0000313" key="22">
    <source>
        <dbReference type="EMBL" id="CAH2043372.1"/>
    </source>
</evidence>
<evidence type="ECO:0000256" key="15">
    <source>
        <dbReference type="ARBA" id="ARBA00048393"/>
    </source>
</evidence>
<name>A0ABN8HXU9_9NEOP</name>
<proteinExistence type="inferred from homology"/>
<evidence type="ECO:0000313" key="23">
    <source>
        <dbReference type="Proteomes" id="UP000837857"/>
    </source>
</evidence>
<dbReference type="InterPro" id="IPR020904">
    <property type="entry name" value="Sc_DH/Rdtase_CS"/>
</dbReference>
<keyword evidence="2" id="KW-0560">Oxidoreductase</keyword>
<comment type="catalytic activity">
    <reaction evidence="19">
        <text>resolvin D2 + NAD(+) = 16-oxoresolvin D2 + NADH + H(+)</text>
        <dbReference type="Rhea" id="RHEA:53588"/>
        <dbReference type="ChEBI" id="CHEBI:15378"/>
        <dbReference type="ChEBI" id="CHEBI:57540"/>
        <dbReference type="ChEBI" id="CHEBI:57945"/>
        <dbReference type="ChEBI" id="CHEBI:133367"/>
        <dbReference type="ChEBI" id="CHEBI:137498"/>
    </reaction>
    <physiologicalReaction direction="left-to-right" evidence="19">
        <dbReference type="Rhea" id="RHEA:53589"/>
    </physiologicalReaction>
</comment>
<feature type="non-terminal residue" evidence="22">
    <location>
        <position position="643"/>
    </location>
</feature>
<evidence type="ECO:0000256" key="11">
    <source>
        <dbReference type="ARBA" id="ARBA00048008"/>
    </source>
</evidence>
<evidence type="ECO:0000256" key="19">
    <source>
        <dbReference type="ARBA" id="ARBA00048921"/>
    </source>
</evidence>
<evidence type="ECO:0000256" key="13">
    <source>
        <dbReference type="ARBA" id="ARBA00048144"/>
    </source>
</evidence>
<evidence type="ECO:0000256" key="21">
    <source>
        <dbReference type="ARBA" id="ARBA00049188"/>
    </source>
</evidence>
<dbReference type="SUPFAM" id="SSF51735">
    <property type="entry name" value="NAD(P)-binding Rossmann-fold domains"/>
    <property type="match status" value="3"/>
</dbReference>
<comment type="catalytic activity">
    <reaction evidence="18">
        <text>prostaglandin E2 + NAD(+) = 15-oxoprostaglandin E2 + NADH + H(+)</text>
        <dbReference type="Rhea" id="RHEA:11876"/>
        <dbReference type="ChEBI" id="CHEBI:15378"/>
        <dbReference type="ChEBI" id="CHEBI:57400"/>
        <dbReference type="ChEBI" id="CHEBI:57540"/>
        <dbReference type="ChEBI" id="CHEBI:57945"/>
        <dbReference type="ChEBI" id="CHEBI:606564"/>
        <dbReference type="EC" id="1.1.1.141"/>
    </reaction>
    <physiologicalReaction direction="left-to-right" evidence="18">
        <dbReference type="Rhea" id="RHEA:11877"/>
    </physiologicalReaction>
</comment>
<protein>
    <recommendedName>
        <fullName evidence="5">15-hydroxyprostaglandin dehydrogenase [NAD(+)]</fullName>
        <ecNumber evidence="3">1.1.1.141</ecNumber>
        <ecNumber evidence="4">1.1.1.232</ecNumber>
    </recommendedName>
    <alternativeName>
        <fullName evidence="7">Eicosanoid/docosanoid dehydrogenase [NAD(+)]</fullName>
    </alternativeName>
    <alternativeName>
        <fullName evidence="6">Prostaglandin dehydrogenase 1</fullName>
    </alternativeName>
</protein>
<dbReference type="Gene3D" id="3.40.50.720">
    <property type="entry name" value="NAD(P)-binding Rossmann-like Domain"/>
    <property type="match status" value="3"/>
</dbReference>
<dbReference type="PRINTS" id="PR00080">
    <property type="entry name" value="SDRFAMILY"/>
</dbReference>
<dbReference type="InterPro" id="IPR002347">
    <property type="entry name" value="SDR_fam"/>
</dbReference>
<evidence type="ECO:0000256" key="2">
    <source>
        <dbReference type="ARBA" id="ARBA00023002"/>
    </source>
</evidence>
<dbReference type="PRINTS" id="PR00081">
    <property type="entry name" value="GDHRDH"/>
</dbReference>
<dbReference type="Pfam" id="PF00106">
    <property type="entry name" value="adh_short"/>
    <property type="match status" value="3"/>
</dbReference>
<evidence type="ECO:0000256" key="3">
    <source>
        <dbReference type="ARBA" id="ARBA00038968"/>
    </source>
</evidence>